<accession>A0AAF0ZNK1</accession>
<protein>
    <submittedName>
        <fullName evidence="2">Uncharacterized protein</fullName>
    </submittedName>
</protein>
<feature type="region of interest" description="Disordered" evidence="1">
    <location>
        <begin position="1"/>
        <end position="33"/>
    </location>
</feature>
<dbReference type="EMBL" id="CP133620">
    <property type="protein sequence ID" value="WMV46007.1"/>
    <property type="molecule type" value="Genomic_DNA"/>
</dbReference>
<feature type="compositionally biased region" description="Basic and acidic residues" evidence="1">
    <location>
        <begin position="1"/>
        <end position="10"/>
    </location>
</feature>
<organism evidence="2 3">
    <name type="scientific">Solanum verrucosum</name>
    <dbReference type="NCBI Taxonomy" id="315347"/>
    <lineage>
        <taxon>Eukaryota</taxon>
        <taxon>Viridiplantae</taxon>
        <taxon>Streptophyta</taxon>
        <taxon>Embryophyta</taxon>
        <taxon>Tracheophyta</taxon>
        <taxon>Spermatophyta</taxon>
        <taxon>Magnoliopsida</taxon>
        <taxon>eudicotyledons</taxon>
        <taxon>Gunneridae</taxon>
        <taxon>Pentapetalae</taxon>
        <taxon>asterids</taxon>
        <taxon>lamiids</taxon>
        <taxon>Solanales</taxon>
        <taxon>Solanaceae</taxon>
        <taxon>Solanoideae</taxon>
        <taxon>Solaneae</taxon>
        <taxon>Solanum</taxon>
    </lineage>
</organism>
<keyword evidence="3" id="KW-1185">Reference proteome</keyword>
<feature type="non-terminal residue" evidence="2">
    <location>
        <position position="1"/>
    </location>
</feature>
<sequence length="59" mass="6624">KRNKAAETTKKKSVPNPEGENQVGDKREQSASCGTVLRCSAKSAQSYRTSRILKEKEKW</sequence>
<name>A0AAF0ZNK1_SOLVR</name>
<reference evidence="2" key="1">
    <citation type="submission" date="2023-08" db="EMBL/GenBank/DDBJ databases">
        <title>A de novo genome assembly of Solanum verrucosum Schlechtendal, a Mexican diploid species geographically isolated from the other diploid A-genome species in potato relatives.</title>
        <authorList>
            <person name="Hosaka K."/>
        </authorList>
    </citation>
    <scope>NUCLEOTIDE SEQUENCE</scope>
    <source>
        <tissue evidence="2">Young leaves</tissue>
    </source>
</reference>
<gene>
    <name evidence="2" type="ORF">MTR67_039392</name>
</gene>
<dbReference type="AlphaFoldDB" id="A0AAF0ZNK1"/>
<evidence type="ECO:0000256" key="1">
    <source>
        <dbReference type="SAM" id="MobiDB-lite"/>
    </source>
</evidence>
<dbReference type="Proteomes" id="UP001234989">
    <property type="component" value="Chromosome 9"/>
</dbReference>
<evidence type="ECO:0000313" key="2">
    <source>
        <dbReference type="EMBL" id="WMV46007.1"/>
    </source>
</evidence>
<proteinExistence type="predicted"/>
<evidence type="ECO:0000313" key="3">
    <source>
        <dbReference type="Proteomes" id="UP001234989"/>
    </source>
</evidence>